<dbReference type="CDD" id="cd14707">
    <property type="entry name" value="bZIP_plant_BZIP46"/>
    <property type="match status" value="1"/>
</dbReference>
<keyword evidence="7" id="KW-1185">Reference proteome</keyword>
<feature type="domain" description="BZIP" evidence="5">
    <location>
        <begin position="245"/>
        <end position="290"/>
    </location>
</feature>
<organism evidence="6 7">
    <name type="scientific">Dipteronia dyeriana</name>
    <dbReference type="NCBI Taxonomy" id="168575"/>
    <lineage>
        <taxon>Eukaryota</taxon>
        <taxon>Viridiplantae</taxon>
        <taxon>Streptophyta</taxon>
        <taxon>Embryophyta</taxon>
        <taxon>Tracheophyta</taxon>
        <taxon>Spermatophyta</taxon>
        <taxon>Magnoliopsida</taxon>
        <taxon>eudicotyledons</taxon>
        <taxon>Gunneridae</taxon>
        <taxon>Pentapetalae</taxon>
        <taxon>rosids</taxon>
        <taxon>malvids</taxon>
        <taxon>Sapindales</taxon>
        <taxon>Sapindaceae</taxon>
        <taxon>Hippocastanoideae</taxon>
        <taxon>Acereae</taxon>
        <taxon>Dipteronia</taxon>
    </lineage>
</organism>
<comment type="caution">
    <text evidence="6">The sequence shown here is derived from an EMBL/GenBank/DDBJ whole genome shotgun (WGS) entry which is preliminary data.</text>
</comment>
<evidence type="ECO:0000256" key="3">
    <source>
        <dbReference type="ARBA" id="ARBA00023242"/>
    </source>
</evidence>
<dbReference type="SUPFAM" id="SSF57959">
    <property type="entry name" value="Leucine zipper domain"/>
    <property type="match status" value="1"/>
</dbReference>
<dbReference type="Proteomes" id="UP001280121">
    <property type="component" value="Unassembled WGS sequence"/>
</dbReference>
<feature type="compositionally biased region" description="Basic and acidic residues" evidence="4">
    <location>
        <begin position="7"/>
        <end position="23"/>
    </location>
</feature>
<dbReference type="EMBL" id="JANJYI010000002">
    <property type="protein sequence ID" value="KAK2659571.1"/>
    <property type="molecule type" value="Genomic_DNA"/>
</dbReference>
<dbReference type="InterPro" id="IPR004827">
    <property type="entry name" value="bZIP"/>
</dbReference>
<feature type="compositionally biased region" description="Low complexity" evidence="4">
    <location>
        <begin position="75"/>
        <end position="85"/>
    </location>
</feature>
<dbReference type="SMART" id="SM00338">
    <property type="entry name" value="BRLZ"/>
    <property type="match status" value="1"/>
</dbReference>
<dbReference type="PANTHER" id="PTHR22952">
    <property type="entry name" value="CAMP-RESPONSE ELEMENT BINDING PROTEIN-RELATED"/>
    <property type="match status" value="1"/>
</dbReference>
<evidence type="ECO:0000256" key="1">
    <source>
        <dbReference type="ARBA" id="ARBA00004123"/>
    </source>
</evidence>
<dbReference type="InterPro" id="IPR043452">
    <property type="entry name" value="BZIP46-like"/>
</dbReference>
<reference evidence="6" key="1">
    <citation type="journal article" date="2023" name="Plant J.">
        <title>Genome sequences and population genomics provide insights into the demographic history, inbreeding, and mutation load of two 'living fossil' tree species of Dipteronia.</title>
        <authorList>
            <person name="Feng Y."/>
            <person name="Comes H.P."/>
            <person name="Chen J."/>
            <person name="Zhu S."/>
            <person name="Lu R."/>
            <person name="Zhang X."/>
            <person name="Li P."/>
            <person name="Qiu J."/>
            <person name="Olsen K.M."/>
            <person name="Qiu Y."/>
        </authorList>
    </citation>
    <scope>NUCLEOTIDE SEQUENCE</scope>
    <source>
        <strain evidence="6">KIB01</strain>
    </source>
</reference>
<dbReference type="GO" id="GO:0005634">
    <property type="term" value="C:nucleus"/>
    <property type="evidence" value="ECO:0007669"/>
    <property type="project" value="UniProtKB-SubCell"/>
</dbReference>
<dbReference type="FunFam" id="1.20.5.170:FF:000036">
    <property type="entry name" value="ABSCISIC ACID-INSENSITIVE 5-like protein 2"/>
    <property type="match status" value="1"/>
</dbReference>
<dbReference type="AlphaFoldDB" id="A0AAD9XHY6"/>
<evidence type="ECO:0000256" key="4">
    <source>
        <dbReference type="SAM" id="MobiDB-lite"/>
    </source>
</evidence>
<evidence type="ECO:0000313" key="7">
    <source>
        <dbReference type="Proteomes" id="UP001280121"/>
    </source>
</evidence>
<dbReference type="PROSITE" id="PS00036">
    <property type="entry name" value="BZIP_BASIC"/>
    <property type="match status" value="1"/>
</dbReference>
<dbReference type="PANTHER" id="PTHR22952:SF404">
    <property type="entry name" value="BZIP DOMAIN-CONTAINING PROTEIN"/>
    <property type="match status" value="1"/>
</dbReference>
<feature type="region of interest" description="Disordered" evidence="4">
    <location>
        <begin position="1"/>
        <end position="23"/>
    </location>
</feature>
<dbReference type="GO" id="GO:0003700">
    <property type="term" value="F:DNA-binding transcription factor activity"/>
    <property type="evidence" value="ECO:0007669"/>
    <property type="project" value="InterPro"/>
</dbReference>
<proteinExistence type="predicted"/>
<dbReference type="Gene3D" id="1.20.5.170">
    <property type="match status" value="1"/>
</dbReference>
<comment type="subcellular location">
    <subcellularLocation>
        <location evidence="1">Nucleus</location>
    </subcellularLocation>
</comment>
<dbReference type="Pfam" id="PF00170">
    <property type="entry name" value="bZIP_1"/>
    <property type="match status" value="1"/>
</dbReference>
<evidence type="ECO:0000259" key="5">
    <source>
        <dbReference type="PROSITE" id="PS50217"/>
    </source>
</evidence>
<name>A0AAD9XHY6_9ROSI</name>
<protein>
    <recommendedName>
        <fullName evidence="5">BZIP domain-containing protein</fullName>
    </recommendedName>
</protein>
<feature type="region of interest" description="Disordered" evidence="4">
    <location>
        <begin position="68"/>
        <end position="100"/>
    </location>
</feature>
<dbReference type="GO" id="GO:0003677">
    <property type="term" value="F:DNA binding"/>
    <property type="evidence" value="ECO:0007669"/>
    <property type="project" value="UniProtKB-KW"/>
</dbReference>
<dbReference type="PROSITE" id="PS50217">
    <property type="entry name" value="BZIP"/>
    <property type="match status" value="1"/>
</dbReference>
<evidence type="ECO:0000313" key="6">
    <source>
        <dbReference type="EMBL" id="KAK2659571.1"/>
    </source>
</evidence>
<sequence length="317" mass="36234">MVVSPNRAHDDHYDHQEEHHDLGRQGSVYNLTLDQVESQLINNTGKPLNDMNLDELLKNVISFDQETHHHQLLQNPPNSSSSSSSSPPPPLGNINLNGTSLSKKTIDEVRKEIVHHERVNEVDKRPLGETTLEDFLMRAGVINLGADQDQDHNHMPIMNIDPMVVVSQQESWLQYQMTAAAHQQHQMTLINTNFNDNAVADNIGYSDNNNQLAMSMPMLALSQSKAAGPLPAKRRYSDEMMEKTIERRQKRMIKNRESAARSRARKQAYTNQLELEVLQLRKTNGWLKKQKEVEMLLSSYPILQSRYQLRRTSSAQL</sequence>
<evidence type="ECO:0000256" key="2">
    <source>
        <dbReference type="ARBA" id="ARBA00023125"/>
    </source>
</evidence>
<keyword evidence="2" id="KW-0238">DNA-binding</keyword>
<keyword evidence="3" id="KW-0539">Nucleus</keyword>
<accession>A0AAD9XHY6</accession>
<dbReference type="GO" id="GO:0045893">
    <property type="term" value="P:positive regulation of DNA-templated transcription"/>
    <property type="evidence" value="ECO:0007669"/>
    <property type="project" value="InterPro"/>
</dbReference>
<dbReference type="InterPro" id="IPR046347">
    <property type="entry name" value="bZIP_sf"/>
</dbReference>
<gene>
    <name evidence="6" type="ORF">Ddye_006104</name>
</gene>